<dbReference type="EMBL" id="AP014800">
    <property type="protein sequence ID" value="BAQ69972.1"/>
    <property type="molecule type" value="Genomic_DNA"/>
</dbReference>
<dbReference type="KEGG" id="rsu:NHU_02825"/>
<dbReference type="eggNOG" id="COG5570">
    <property type="taxonomic scope" value="Bacteria"/>
</dbReference>
<name>A0A0D6B4D8_RHOSU</name>
<dbReference type="Proteomes" id="UP000064912">
    <property type="component" value="Chromosome"/>
</dbReference>
<feature type="region of interest" description="Disordered" evidence="1">
    <location>
        <begin position="1"/>
        <end position="29"/>
    </location>
</feature>
<proteinExistence type="predicted"/>
<dbReference type="InterPro" id="IPR038444">
    <property type="entry name" value="DUF465_sf"/>
</dbReference>
<dbReference type="RefSeq" id="WP_082241684.1">
    <property type="nucleotide sequence ID" value="NZ_JAESJF010000011.1"/>
</dbReference>
<dbReference type="Gene3D" id="6.10.280.50">
    <property type="match status" value="1"/>
</dbReference>
<evidence type="ECO:0000313" key="3">
    <source>
        <dbReference type="Proteomes" id="UP000064912"/>
    </source>
</evidence>
<gene>
    <name evidence="2" type="ORF">NHU_02825</name>
</gene>
<protein>
    <submittedName>
        <fullName evidence="2">Conserved domain protein</fullName>
    </submittedName>
</protein>
<sequence>MNLSSHLQELRKKHKALSDEVERAQQTPAADTIQVAELKKQKLKLKEQIERLSQA</sequence>
<dbReference type="PATRIC" id="fig|35806.4.peg.2903"/>
<dbReference type="Pfam" id="PF04325">
    <property type="entry name" value="DUF465"/>
    <property type="match status" value="1"/>
</dbReference>
<organism evidence="2 3">
    <name type="scientific">Rhodovulum sulfidophilum</name>
    <name type="common">Rhodobacter sulfidophilus</name>
    <dbReference type="NCBI Taxonomy" id="35806"/>
    <lineage>
        <taxon>Bacteria</taxon>
        <taxon>Pseudomonadati</taxon>
        <taxon>Pseudomonadota</taxon>
        <taxon>Alphaproteobacteria</taxon>
        <taxon>Rhodobacterales</taxon>
        <taxon>Paracoccaceae</taxon>
        <taxon>Rhodovulum</taxon>
    </lineage>
</organism>
<accession>A0A0D6B4D8</accession>
<dbReference type="AlphaFoldDB" id="A0A0D6B4D8"/>
<evidence type="ECO:0000256" key="1">
    <source>
        <dbReference type="SAM" id="MobiDB-lite"/>
    </source>
</evidence>
<evidence type="ECO:0000313" key="2">
    <source>
        <dbReference type="EMBL" id="BAQ69972.1"/>
    </source>
</evidence>
<dbReference type="InterPro" id="IPR007420">
    <property type="entry name" value="DUF465"/>
</dbReference>
<reference evidence="2 3" key="1">
    <citation type="submission" date="2015-02" db="EMBL/GenBank/DDBJ databases">
        <title>Genome sequene of Rhodovulum sulfidophilum DSM 2351.</title>
        <authorList>
            <person name="Nagao N."/>
        </authorList>
    </citation>
    <scope>NUCLEOTIDE SEQUENCE [LARGE SCALE GENOMIC DNA]</scope>
    <source>
        <strain evidence="2 3">DSM 2351</strain>
    </source>
</reference>